<dbReference type="EMBL" id="MGGP01000011">
    <property type="protein sequence ID" value="OGM32921.1"/>
    <property type="molecule type" value="Genomic_DNA"/>
</dbReference>
<evidence type="ECO:0000313" key="1">
    <source>
        <dbReference type="EMBL" id="OGM32921.1"/>
    </source>
</evidence>
<comment type="caution">
    <text evidence="1">The sequence shown here is derived from an EMBL/GenBank/DDBJ whole genome shotgun (WGS) entry which is preliminary data.</text>
</comment>
<dbReference type="Proteomes" id="UP000178870">
    <property type="component" value="Unassembled WGS sequence"/>
</dbReference>
<reference evidence="1 2" key="1">
    <citation type="journal article" date="2016" name="Nat. Commun.">
        <title>Thousands of microbial genomes shed light on interconnected biogeochemical processes in an aquifer system.</title>
        <authorList>
            <person name="Anantharaman K."/>
            <person name="Brown C.T."/>
            <person name="Hug L.A."/>
            <person name="Sharon I."/>
            <person name="Castelle C.J."/>
            <person name="Probst A.J."/>
            <person name="Thomas B.C."/>
            <person name="Singh A."/>
            <person name="Wilkins M.J."/>
            <person name="Karaoz U."/>
            <person name="Brodie E.L."/>
            <person name="Williams K.H."/>
            <person name="Hubbard S.S."/>
            <person name="Banfield J.F."/>
        </authorList>
    </citation>
    <scope>NUCLEOTIDE SEQUENCE [LARGE SCALE GENOMIC DNA]</scope>
</reference>
<organism evidence="1 2">
    <name type="scientific">Candidatus Woesebacteria bacterium RIFCSPHIGHO2_01_FULL_44_21</name>
    <dbReference type="NCBI Taxonomy" id="1802503"/>
    <lineage>
        <taxon>Bacteria</taxon>
        <taxon>Candidatus Woeseibacteriota</taxon>
    </lineage>
</organism>
<dbReference type="AlphaFoldDB" id="A0A1F7Z044"/>
<sequence length="85" mass="9916">MKVVFTKHATKKFTDLKLLGVFLSRKKIFSIIDKPLRTDKSSDYPNVIACGELDQTHVILVVYKIEDDIITIITFFPGRKRRYLK</sequence>
<evidence type="ECO:0000313" key="2">
    <source>
        <dbReference type="Proteomes" id="UP000178870"/>
    </source>
</evidence>
<protein>
    <recommendedName>
        <fullName evidence="3">DUF4258 domain-containing protein</fullName>
    </recommendedName>
</protein>
<name>A0A1F7Z044_9BACT</name>
<proteinExistence type="predicted"/>
<gene>
    <name evidence="1" type="ORF">A2803_04995</name>
</gene>
<evidence type="ECO:0008006" key="3">
    <source>
        <dbReference type="Google" id="ProtNLM"/>
    </source>
</evidence>
<accession>A0A1F7Z044</accession>